<dbReference type="PROSITE" id="PS50977">
    <property type="entry name" value="HTH_TETR_2"/>
    <property type="match status" value="1"/>
</dbReference>
<dbReference type="PANTHER" id="PTHR43479">
    <property type="entry name" value="ACREF/ENVCD OPERON REPRESSOR-RELATED"/>
    <property type="match status" value="1"/>
</dbReference>
<dbReference type="Proteomes" id="UP000195455">
    <property type="component" value="Unassembled WGS sequence"/>
</dbReference>
<organism evidence="4 5">
    <name type="scientific">Anaerotignum lactatifermentans</name>
    <dbReference type="NCBI Taxonomy" id="160404"/>
    <lineage>
        <taxon>Bacteria</taxon>
        <taxon>Bacillati</taxon>
        <taxon>Bacillota</taxon>
        <taxon>Clostridia</taxon>
        <taxon>Lachnospirales</taxon>
        <taxon>Anaerotignaceae</taxon>
        <taxon>Anaerotignum</taxon>
    </lineage>
</organism>
<dbReference type="PANTHER" id="PTHR43479:SF7">
    <property type="entry name" value="TETR-FAMILY TRANSCRIPTIONAL REGULATOR"/>
    <property type="match status" value="1"/>
</dbReference>
<evidence type="ECO:0000259" key="3">
    <source>
        <dbReference type="PROSITE" id="PS50977"/>
    </source>
</evidence>
<feature type="DNA-binding region" description="H-T-H motif" evidence="2">
    <location>
        <begin position="31"/>
        <end position="50"/>
    </location>
</feature>
<feature type="domain" description="HTH tetR-type" evidence="3">
    <location>
        <begin position="8"/>
        <end position="68"/>
    </location>
</feature>
<evidence type="ECO:0000313" key="5">
    <source>
        <dbReference type="Proteomes" id="UP000195455"/>
    </source>
</evidence>
<sequence length="197" mass="23198">MPVNQKTQMTKKILAESLKKLMLHHSFEKITIKDITDAAGFIRPTFYNHFKDKYDLVEWIFTEEIIRPGEQLFDVGLFREGIRLMLANMEKEKDFYVRAVKIQGQNSFREIVFHAFVTLIQKVFAKRTPFPETVPHFFRPEILAEYYANAETFLLMKWLESGMPISAEEVEKAHWSLITVSFEDVVKEVSGEEKENR</sequence>
<dbReference type="InterPro" id="IPR001647">
    <property type="entry name" value="HTH_TetR"/>
</dbReference>
<evidence type="ECO:0000256" key="2">
    <source>
        <dbReference type="PROSITE-ProRule" id="PRU00335"/>
    </source>
</evidence>
<proteinExistence type="predicted"/>
<dbReference type="GO" id="GO:0003677">
    <property type="term" value="F:DNA binding"/>
    <property type="evidence" value="ECO:0007669"/>
    <property type="project" value="UniProtKB-UniRule"/>
</dbReference>
<dbReference type="SUPFAM" id="SSF46689">
    <property type="entry name" value="Homeodomain-like"/>
    <property type="match status" value="1"/>
</dbReference>
<reference evidence="5" key="1">
    <citation type="submission" date="2017-04" db="EMBL/GenBank/DDBJ databases">
        <title>Function of individual gut microbiota members based on whole genome sequencing of pure cultures obtained from chicken caecum.</title>
        <authorList>
            <person name="Medvecky M."/>
            <person name="Cejkova D."/>
            <person name="Polansky O."/>
            <person name="Karasova D."/>
            <person name="Kubasova T."/>
            <person name="Cizek A."/>
            <person name="Rychlik I."/>
        </authorList>
    </citation>
    <scope>NUCLEOTIDE SEQUENCE [LARGE SCALE GENOMIC DNA]</scope>
    <source>
        <strain evidence="5">An75</strain>
    </source>
</reference>
<accession>A0A1Y3UAS6</accession>
<protein>
    <recommendedName>
        <fullName evidence="3">HTH tetR-type domain-containing protein</fullName>
    </recommendedName>
</protein>
<dbReference type="Pfam" id="PF00440">
    <property type="entry name" value="TetR_N"/>
    <property type="match status" value="1"/>
</dbReference>
<dbReference type="InterPro" id="IPR039532">
    <property type="entry name" value="TetR_C_Firmicutes"/>
</dbReference>
<dbReference type="EMBL" id="NFHM01000006">
    <property type="protein sequence ID" value="OUN44278.1"/>
    <property type="molecule type" value="Genomic_DNA"/>
</dbReference>
<dbReference type="Gene3D" id="1.10.357.10">
    <property type="entry name" value="Tetracycline Repressor, domain 2"/>
    <property type="match status" value="1"/>
</dbReference>
<dbReference type="InterPro" id="IPR050624">
    <property type="entry name" value="HTH-type_Tx_Regulator"/>
</dbReference>
<dbReference type="AlphaFoldDB" id="A0A1Y3UAS6"/>
<gene>
    <name evidence="4" type="ORF">B5G26_05730</name>
</gene>
<name>A0A1Y3UAS6_9FIRM</name>
<evidence type="ECO:0000313" key="4">
    <source>
        <dbReference type="EMBL" id="OUN44278.1"/>
    </source>
</evidence>
<dbReference type="Pfam" id="PF14278">
    <property type="entry name" value="TetR_C_8"/>
    <property type="match status" value="1"/>
</dbReference>
<comment type="caution">
    <text evidence="4">The sequence shown here is derived from an EMBL/GenBank/DDBJ whole genome shotgun (WGS) entry which is preliminary data.</text>
</comment>
<evidence type="ECO:0000256" key="1">
    <source>
        <dbReference type="ARBA" id="ARBA00023125"/>
    </source>
</evidence>
<dbReference type="InterPro" id="IPR009057">
    <property type="entry name" value="Homeodomain-like_sf"/>
</dbReference>
<keyword evidence="1 2" id="KW-0238">DNA-binding</keyword>